<dbReference type="OrthoDB" id="9758182at2"/>
<evidence type="ECO:0000256" key="2">
    <source>
        <dbReference type="PIRNR" id="PIRNR006429"/>
    </source>
</evidence>
<dbReference type="EMBL" id="LGUG01000004">
    <property type="protein sequence ID" value="KON97572.1"/>
    <property type="molecule type" value="Genomic_DNA"/>
</dbReference>
<dbReference type="GeneID" id="42307631"/>
<dbReference type="PANTHER" id="PTHR43819">
    <property type="entry name" value="ARCHAEAL-TYPE GLUTAMATE SYNTHASE [NADPH]"/>
    <property type="match status" value="1"/>
</dbReference>
<evidence type="ECO:0000256" key="3">
    <source>
        <dbReference type="SAM" id="Phobius"/>
    </source>
</evidence>
<dbReference type="PIRSF" id="PIRSF006429">
    <property type="entry name" value="GOGAT_lg_2"/>
    <property type="match status" value="1"/>
</dbReference>
<dbReference type="Proteomes" id="UP000182836">
    <property type="component" value="Unassembled WGS sequence"/>
</dbReference>
<dbReference type="AlphaFoldDB" id="A0A0D1XWU2"/>
<dbReference type="InterPro" id="IPR002932">
    <property type="entry name" value="Glu_synthdom"/>
</dbReference>
<evidence type="ECO:0000313" key="5">
    <source>
        <dbReference type="EMBL" id="KON97572.1"/>
    </source>
</evidence>
<evidence type="ECO:0000313" key="8">
    <source>
        <dbReference type="Proteomes" id="UP000182836"/>
    </source>
</evidence>
<dbReference type="PATRIC" id="fig|47500.8.peg.3762"/>
<gene>
    <name evidence="5" type="ORF">AF333_21015</name>
    <name evidence="6" type="ORF">SAMN04487909_13938</name>
</gene>
<dbReference type="SUPFAM" id="SSF51395">
    <property type="entry name" value="FMN-linked oxidoreductases"/>
    <property type="match status" value="1"/>
</dbReference>
<dbReference type="Proteomes" id="UP000037269">
    <property type="component" value="Unassembled WGS sequence"/>
</dbReference>
<evidence type="ECO:0000256" key="1">
    <source>
        <dbReference type="ARBA" id="ARBA00009716"/>
    </source>
</evidence>
<dbReference type="PANTHER" id="PTHR43819:SF1">
    <property type="entry name" value="ARCHAEAL-TYPE GLUTAMATE SYNTHASE [NADPH]"/>
    <property type="match status" value="1"/>
</dbReference>
<proteinExistence type="inferred from homology"/>
<dbReference type="GO" id="GO:0006537">
    <property type="term" value="P:glutamate biosynthetic process"/>
    <property type="evidence" value="ECO:0007669"/>
    <property type="project" value="InterPro"/>
</dbReference>
<evidence type="ECO:0000259" key="4">
    <source>
        <dbReference type="Pfam" id="PF01645"/>
    </source>
</evidence>
<evidence type="ECO:0000313" key="7">
    <source>
        <dbReference type="Proteomes" id="UP000037269"/>
    </source>
</evidence>
<keyword evidence="3" id="KW-0472">Membrane</keyword>
<dbReference type="GO" id="GO:0015930">
    <property type="term" value="F:glutamate synthase activity"/>
    <property type="evidence" value="ECO:0007669"/>
    <property type="project" value="InterPro"/>
</dbReference>
<dbReference type="CDD" id="cd02808">
    <property type="entry name" value="GltS_FMN"/>
    <property type="match status" value="1"/>
</dbReference>
<accession>A0A0D1XWU2</accession>
<keyword evidence="3" id="KW-0812">Transmembrane</keyword>
<feature type="domain" description="Glutamate synthase" evidence="4">
    <location>
        <begin position="122"/>
        <end position="435"/>
    </location>
</feature>
<protein>
    <submittedName>
        <fullName evidence="5 6">Glutamate synthase</fullName>
    </submittedName>
</protein>
<reference evidence="6 8" key="2">
    <citation type="submission" date="2016-10" db="EMBL/GenBank/DDBJ databases">
        <authorList>
            <person name="de Groot N.N."/>
        </authorList>
    </citation>
    <scope>NUCLEOTIDE SEQUENCE [LARGE SCALE GENOMIC DNA]</scope>
    <source>
        <strain evidence="6 8">DSM 2895</strain>
    </source>
</reference>
<dbReference type="RefSeq" id="WP_043068350.1">
    <property type="nucleotide sequence ID" value="NZ_BJOA01000125.1"/>
</dbReference>
<sequence>MENDDFSLWLGAFTATFTAIVCAGIFTIIFARPLIKLVVGRFTKRLMSERYPENIWEMVTAMTRMNPTMVIENSLRADSGKVIERPFGSPRKFLNFDGLIFSPAQLAVLPAHEKEPVDMKVTIGPKAKRPLTLDIPLMSAALGYGIGVSEKVKIAMAKGTAAVGTATNTGEGGFLPEDRANSKYLILQYNSATWSKNPDILKQADAIEIHIGQGASAGAASFIPPEFLEGRARDVLQVPPGEIVVPARHQEINKPQELKPLVNRLRKMTEGVPIGVKICASAILEADLEVAIQGEVDFISIDGGQAGTKGGPPILEDDFGLPTIYALSRAADYLEKRGVKERVSLLIGGGFFNPGECLKALALGADAVFMGTALIWAMTHSQVTKAVPWEPPTQLVFYPGNMTDEFDEEEAAKYLENFFTSCVEEMKVAIRALGKNSWRQVNKDDLVALDEWTSKVTKVPLAYEPYEPITAGQKCSTKERRKWLSFFQKS</sequence>
<comment type="similarity">
    <text evidence="1 2">Belongs to the glutamate synthase family.</text>
</comment>
<name>A0A0D1XWU2_ANEMI</name>
<dbReference type="Gene3D" id="3.20.20.70">
    <property type="entry name" value="Aldolase class I"/>
    <property type="match status" value="1"/>
</dbReference>
<evidence type="ECO:0000313" key="6">
    <source>
        <dbReference type="EMBL" id="SDK11562.1"/>
    </source>
</evidence>
<dbReference type="EMBL" id="FNED01000039">
    <property type="protein sequence ID" value="SDK11562.1"/>
    <property type="molecule type" value="Genomic_DNA"/>
</dbReference>
<dbReference type="InterPro" id="IPR013785">
    <property type="entry name" value="Aldolase_TIM"/>
</dbReference>
<reference evidence="5 7" key="1">
    <citation type="submission" date="2015-07" db="EMBL/GenBank/DDBJ databases">
        <title>Fjat-14205 dsm 2895.</title>
        <authorList>
            <person name="Liu B."/>
            <person name="Wang J."/>
            <person name="Zhu Y."/>
            <person name="Liu G."/>
            <person name="Chen Q."/>
            <person name="Chen Z."/>
            <person name="Lan J."/>
            <person name="Che J."/>
            <person name="Ge C."/>
            <person name="Shi H."/>
            <person name="Pan Z."/>
            <person name="Liu X."/>
        </authorList>
    </citation>
    <scope>NUCLEOTIDE SEQUENCE [LARGE SCALE GENOMIC DNA]</scope>
    <source>
        <strain evidence="5 7">DSM 2895</strain>
    </source>
</reference>
<dbReference type="STRING" id="47500.AF333_21015"/>
<dbReference type="InterPro" id="IPR024188">
    <property type="entry name" value="GltB"/>
</dbReference>
<dbReference type="Pfam" id="PF01645">
    <property type="entry name" value="Glu_synthase"/>
    <property type="match status" value="1"/>
</dbReference>
<feature type="transmembrane region" description="Helical" evidence="3">
    <location>
        <begin position="6"/>
        <end position="31"/>
    </location>
</feature>
<organism evidence="5 7">
    <name type="scientific">Aneurinibacillus migulanus</name>
    <name type="common">Bacillus migulanus</name>
    <dbReference type="NCBI Taxonomy" id="47500"/>
    <lineage>
        <taxon>Bacteria</taxon>
        <taxon>Bacillati</taxon>
        <taxon>Bacillota</taxon>
        <taxon>Bacilli</taxon>
        <taxon>Bacillales</taxon>
        <taxon>Paenibacillaceae</taxon>
        <taxon>Aneurinibacillus group</taxon>
        <taxon>Aneurinibacillus</taxon>
    </lineage>
</organism>
<keyword evidence="7" id="KW-1185">Reference proteome</keyword>
<keyword evidence="3" id="KW-1133">Transmembrane helix</keyword>